<protein>
    <submittedName>
        <fullName evidence="1">Uncharacterized protein</fullName>
    </submittedName>
</protein>
<reference evidence="1" key="1">
    <citation type="submission" date="2014-11" db="EMBL/GenBank/DDBJ databases">
        <authorList>
            <person name="Amaro Gonzalez C."/>
        </authorList>
    </citation>
    <scope>NUCLEOTIDE SEQUENCE</scope>
</reference>
<proteinExistence type="predicted"/>
<accession>A0A0E9THM8</accession>
<organism evidence="1">
    <name type="scientific">Anguilla anguilla</name>
    <name type="common">European freshwater eel</name>
    <name type="synonym">Muraena anguilla</name>
    <dbReference type="NCBI Taxonomy" id="7936"/>
    <lineage>
        <taxon>Eukaryota</taxon>
        <taxon>Metazoa</taxon>
        <taxon>Chordata</taxon>
        <taxon>Craniata</taxon>
        <taxon>Vertebrata</taxon>
        <taxon>Euteleostomi</taxon>
        <taxon>Actinopterygii</taxon>
        <taxon>Neopterygii</taxon>
        <taxon>Teleostei</taxon>
        <taxon>Anguilliformes</taxon>
        <taxon>Anguillidae</taxon>
        <taxon>Anguilla</taxon>
    </lineage>
</organism>
<name>A0A0E9THM8_ANGAN</name>
<dbReference type="AlphaFoldDB" id="A0A0E9THM8"/>
<sequence>MPGSSNITMADLECLINERAQLLLSLKIFGFYFLKSLLKNWNV</sequence>
<evidence type="ECO:0000313" key="1">
    <source>
        <dbReference type="EMBL" id="JAH53194.1"/>
    </source>
</evidence>
<dbReference type="EMBL" id="GBXM01055383">
    <property type="protein sequence ID" value="JAH53194.1"/>
    <property type="molecule type" value="Transcribed_RNA"/>
</dbReference>
<reference evidence="1" key="2">
    <citation type="journal article" date="2015" name="Fish Shellfish Immunol.">
        <title>Early steps in the European eel (Anguilla anguilla)-Vibrio vulnificus interaction in the gills: Role of the RtxA13 toxin.</title>
        <authorList>
            <person name="Callol A."/>
            <person name="Pajuelo D."/>
            <person name="Ebbesson L."/>
            <person name="Teles M."/>
            <person name="MacKenzie S."/>
            <person name="Amaro C."/>
        </authorList>
    </citation>
    <scope>NUCLEOTIDE SEQUENCE</scope>
</reference>